<dbReference type="Proteomes" id="UP000663844">
    <property type="component" value="Unassembled WGS sequence"/>
</dbReference>
<comment type="caution">
    <text evidence="4">The sequence shown here is derived from an EMBL/GenBank/DDBJ whole genome shotgun (WGS) entry which is preliminary data.</text>
</comment>
<keyword evidence="3" id="KW-0732">Signal</keyword>
<protein>
    <submittedName>
        <fullName evidence="4">Uncharacterized protein</fullName>
    </submittedName>
</protein>
<sequence length="1471" mass="169200">MLFSWKCITIFLLILPFINTLNTSSPLSAVSFLTRQPSTEVVQFAHELSRAVPFIDVFILIDNNTFVIPAFSSSNFQFLQFNETVCTKYGFQEANRIGVGKSCSAWDKALYYFSKVSTHYLFVWFIEDDVFIPSVQAFLSLHEVYSPSNDMVTAALSYNRDGNVNIWHWRTLSTAFAPPWANGMVCAIGCSRRLLSAIGEYARWRGQLTFIENLFHTLAIQDGNMKIVTPFELNTIDYRNTYTLEQIQRRPNNWWHPVKKISLHREWRNKLIQNSSVNINNSIRKFYSTLQQLQTIDATNSSFDFMQHIANLGIEIEIIKGHIKSFDRYQLRKQFLQLAQNLSKNLADLFTVVADHAFKLPEPQINRNMAGNKTVAHMMLEKAIEKNKQMILELTTNRSLSADEMVEITELRVDAIRLIVKLSLQIRCELQVISCGPMIESVSFLTREPSTEVVQFAHELSRAVPFIDVFILIDNNAFVIPVFSSSNLQFLQFNATVCTKYGFQEANRIGVGKSCSAWDKALYYFSKVSTHYLFVWFIEDDVFIPSVQAFLSLHEVYSPSNDMVTAALSYNRDGNVNIWHWRTLSTAFAPPWANGMVCAIGCSRRLLSAIGEYARWRGQLTFIENLFHTLAIQDGSMKIVTPFELNTIDYRNTYTLEQIQRRPNNWWHPVKKISLHREWRNKLIQNSSVNINNRIRKFYSTLQQLQTIDATNSSFDFMQHIANLGIEIEIVKGHIKSFDRYQLRKQFLQLAQNLSKNLADLFTVLADHAFKLPEPQINRNMAGNKTVAHMMLEKAIENNKQMILELTTNRSLSADEMVEITKLRVDAIRLIVKLSRQIRCELQVISCGPMIESPSSQQFNSQLNDIEKQNEKIRQKLNQSNTEKNLSNQINQWERESIGKIQTAAKKARTEVQQLNKETNIRINNILNKITNELRSKRKANNCTERDIENLNNLLQTCTDQWKQLNELNIAKNDLSSHDLIKMDKTTHASEKETVPSFPIEPGFFTDRTNESMETFTARSKTTVVSEDKKQSSRTPIISELQSYPYSSIHFNVDFSSEKNIGELFERLRHLPEMDKTGPMSGNCDAETTQMEKFLSQTFGFRNIPNEYIVHDVKSFRLSKHPYGMHPNIVIKFPDDVRNAFPMTIQEILDWQRSYKVYADKTVPGMTLQFLHGALQGMSKSGDEAFRMKFVVRISQCPILMDCNARIIPRELRHQWPSRIKLVSVAGIDFAGRIHDVNDITTYVTNWKNIYETDPKLGNPIVVSNGRDLQKKRRAARGELDEDRLLKDLMQMARLRLYACDKEKVQIVVETGIGLGVFAGKSIGIDGIVRALSAKAIRKVLEQEGPNYEHIRGVVFALPIFDKDIKNDQRNDVYQAFVDEFDKKKYNGCIPVMIADQDMHRLAIAIAYEGFTVSELNPADSHGVFGEYWQNRGPAVEEKLALTTLGLLVQHHLINPCVLDPKHYRFVRPKT</sequence>
<evidence type="ECO:0000256" key="3">
    <source>
        <dbReference type="SAM" id="SignalP"/>
    </source>
</evidence>
<proteinExistence type="predicted"/>
<keyword evidence="1" id="KW-0175">Coiled coil</keyword>
<dbReference type="EMBL" id="CAJOAZ010000931">
    <property type="protein sequence ID" value="CAF3737023.1"/>
    <property type="molecule type" value="Genomic_DNA"/>
</dbReference>
<name>A0A818X974_9BILA</name>
<evidence type="ECO:0000256" key="1">
    <source>
        <dbReference type="SAM" id="Coils"/>
    </source>
</evidence>
<organism evidence="4 5">
    <name type="scientific">Adineta steineri</name>
    <dbReference type="NCBI Taxonomy" id="433720"/>
    <lineage>
        <taxon>Eukaryota</taxon>
        <taxon>Metazoa</taxon>
        <taxon>Spiralia</taxon>
        <taxon>Gnathifera</taxon>
        <taxon>Rotifera</taxon>
        <taxon>Eurotatoria</taxon>
        <taxon>Bdelloidea</taxon>
        <taxon>Adinetida</taxon>
        <taxon>Adinetidae</taxon>
        <taxon>Adineta</taxon>
    </lineage>
</organism>
<gene>
    <name evidence="4" type="ORF">OXD698_LOCUS14640</name>
</gene>
<evidence type="ECO:0000313" key="4">
    <source>
        <dbReference type="EMBL" id="CAF3737023.1"/>
    </source>
</evidence>
<feature type="chain" id="PRO_5032493417" evidence="3">
    <location>
        <begin position="21"/>
        <end position="1471"/>
    </location>
</feature>
<feature type="signal peptide" evidence="3">
    <location>
        <begin position="1"/>
        <end position="20"/>
    </location>
</feature>
<reference evidence="4" key="1">
    <citation type="submission" date="2021-02" db="EMBL/GenBank/DDBJ databases">
        <authorList>
            <person name="Nowell W R."/>
        </authorList>
    </citation>
    <scope>NUCLEOTIDE SEQUENCE</scope>
</reference>
<accession>A0A818X974</accession>
<feature type="region of interest" description="Disordered" evidence="2">
    <location>
        <begin position="987"/>
        <end position="1006"/>
    </location>
</feature>
<evidence type="ECO:0000256" key="2">
    <source>
        <dbReference type="SAM" id="MobiDB-lite"/>
    </source>
</evidence>
<evidence type="ECO:0000313" key="5">
    <source>
        <dbReference type="Proteomes" id="UP000663844"/>
    </source>
</evidence>
<feature type="coiled-coil region" evidence="1">
    <location>
        <begin position="856"/>
        <end position="968"/>
    </location>
</feature>